<dbReference type="Gene3D" id="3.90.1150.10">
    <property type="entry name" value="Aspartate Aminotransferase, domain 1"/>
    <property type="match status" value="1"/>
</dbReference>
<gene>
    <name evidence="17" type="ORF">CLV34_1496</name>
</gene>
<evidence type="ECO:0000256" key="1">
    <source>
        <dbReference type="ARBA" id="ARBA00001933"/>
    </source>
</evidence>
<evidence type="ECO:0000256" key="15">
    <source>
        <dbReference type="ARBA" id="ARBA00049007"/>
    </source>
</evidence>
<accession>A0A2M8WSV5</accession>
<evidence type="ECO:0000256" key="11">
    <source>
        <dbReference type="ARBA" id="ARBA00023096"/>
    </source>
</evidence>
<dbReference type="RefSeq" id="WP_245859083.1">
    <property type="nucleotide sequence ID" value="NZ_PGTZ01000007.1"/>
</dbReference>
<dbReference type="InterPro" id="IPR015421">
    <property type="entry name" value="PyrdxlP-dep_Trfase_major"/>
</dbReference>
<proteinExistence type="inferred from homology"/>
<evidence type="ECO:0000256" key="4">
    <source>
        <dbReference type="ARBA" id="ARBA00006904"/>
    </source>
</evidence>
<comment type="catalytic activity">
    <reaction evidence="15">
        <text>O-phospho-L-serine + 2-oxoglutarate = 3-phosphooxypyruvate + L-glutamate</text>
        <dbReference type="Rhea" id="RHEA:14329"/>
        <dbReference type="ChEBI" id="CHEBI:16810"/>
        <dbReference type="ChEBI" id="CHEBI:18110"/>
        <dbReference type="ChEBI" id="CHEBI:29985"/>
        <dbReference type="ChEBI" id="CHEBI:57524"/>
        <dbReference type="EC" id="2.6.1.52"/>
    </reaction>
</comment>
<comment type="catalytic activity">
    <reaction evidence="14">
        <text>4-(phosphooxy)-L-threonine + 2-oxoglutarate = (R)-3-hydroxy-2-oxo-4-phosphooxybutanoate + L-glutamate</text>
        <dbReference type="Rhea" id="RHEA:16573"/>
        <dbReference type="ChEBI" id="CHEBI:16810"/>
        <dbReference type="ChEBI" id="CHEBI:29985"/>
        <dbReference type="ChEBI" id="CHEBI:58452"/>
        <dbReference type="ChEBI" id="CHEBI:58538"/>
        <dbReference type="EC" id="2.6.1.52"/>
    </reaction>
</comment>
<dbReference type="UniPathway" id="UPA00135">
    <property type="reaction ID" value="UER00197"/>
</dbReference>
<evidence type="ECO:0000313" key="18">
    <source>
        <dbReference type="Proteomes" id="UP000231586"/>
    </source>
</evidence>
<evidence type="ECO:0000256" key="13">
    <source>
        <dbReference type="ARBA" id="ARBA00031421"/>
    </source>
</evidence>
<dbReference type="SUPFAM" id="SSF53383">
    <property type="entry name" value="PLP-dependent transferases"/>
    <property type="match status" value="1"/>
</dbReference>
<evidence type="ECO:0000256" key="5">
    <source>
        <dbReference type="ARBA" id="ARBA00013030"/>
    </source>
</evidence>
<dbReference type="PIRSF" id="PIRSF000525">
    <property type="entry name" value="SerC"/>
    <property type="match status" value="1"/>
</dbReference>
<dbReference type="GO" id="GO:0008615">
    <property type="term" value="P:pyridoxine biosynthetic process"/>
    <property type="evidence" value="ECO:0007669"/>
    <property type="project" value="UniProtKB-KW"/>
</dbReference>
<dbReference type="PANTHER" id="PTHR21152">
    <property type="entry name" value="AMINOTRANSFERASE CLASS V"/>
    <property type="match status" value="1"/>
</dbReference>
<keyword evidence="10" id="KW-0663">Pyridoxal phosphate</keyword>
<feature type="domain" description="Aminotransferase class V" evidence="16">
    <location>
        <begin position="148"/>
        <end position="341"/>
    </location>
</feature>
<keyword evidence="6" id="KW-0963">Cytoplasm</keyword>
<dbReference type="NCBIfam" id="TIGR01366">
    <property type="entry name" value="serC_3"/>
    <property type="match status" value="1"/>
</dbReference>
<dbReference type="Proteomes" id="UP000231586">
    <property type="component" value="Unassembled WGS sequence"/>
</dbReference>
<name>A0A2M8WSV5_9MICO</name>
<keyword evidence="18" id="KW-1185">Reference proteome</keyword>
<dbReference type="GO" id="GO:0006564">
    <property type="term" value="P:L-serine biosynthetic process"/>
    <property type="evidence" value="ECO:0007669"/>
    <property type="project" value="UniProtKB-KW"/>
</dbReference>
<keyword evidence="9 17" id="KW-0808">Transferase</keyword>
<protein>
    <recommendedName>
        <fullName evidence="5">phosphoserine transaminase</fullName>
        <ecNumber evidence="5">2.6.1.52</ecNumber>
    </recommendedName>
    <alternativeName>
        <fullName evidence="13">Phosphohydroxythreonine aminotransferase</fullName>
    </alternativeName>
</protein>
<sequence length="383" mass="40501">MPTNETPRVAPQDIRIPASLLPADGRFGSGPSKVRRTQVDALVAAATSPLGTSHRQAPVRTLVRRVREGLAELFGLPDGYEVALGNGGSTAFWDVATFCLVRERAQHATFGEFGAKFATATSRAPFLAPSVVVEAPAGTVAHCRPDTDVDVYAWPHNETSTGAAAPVRRVAGSQEAGALTVVDGTSAAGGLALDVTETDAYYFAPQKSFASDGGLWLALLSPDAVARAAAVEESRWVPEFLSLTTAVQNSRQDQTLNTPAVATLVMLAEQVDWMLAQGGLAWTTARTAESARALYSWAEARDWASPFVADPAERSDVVGTIDLDDAIPAADVLTALRANGVVDAFAYRKLGRNQLRVAMFPAIDPADVEAFTACVDHVVERLG</sequence>
<keyword evidence="8" id="KW-0028">Amino-acid biosynthesis</keyword>
<evidence type="ECO:0000313" key="17">
    <source>
        <dbReference type="EMBL" id="PJI94013.1"/>
    </source>
</evidence>
<evidence type="ECO:0000256" key="6">
    <source>
        <dbReference type="ARBA" id="ARBA00022490"/>
    </source>
</evidence>
<dbReference type="EMBL" id="PGTZ01000007">
    <property type="protein sequence ID" value="PJI94013.1"/>
    <property type="molecule type" value="Genomic_DNA"/>
</dbReference>
<evidence type="ECO:0000256" key="10">
    <source>
        <dbReference type="ARBA" id="ARBA00022898"/>
    </source>
</evidence>
<dbReference type="Pfam" id="PF00266">
    <property type="entry name" value="Aminotran_5"/>
    <property type="match status" value="1"/>
</dbReference>
<evidence type="ECO:0000256" key="2">
    <source>
        <dbReference type="ARBA" id="ARBA00003483"/>
    </source>
</evidence>
<comment type="caution">
    <text evidence="17">The sequence shown here is derived from an EMBL/GenBank/DDBJ whole genome shotgun (WGS) entry which is preliminary data.</text>
</comment>
<dbReference type="GO" id="GO:0019265">
    <property type="term" value="P:glycine biosynthetic process, by transamination of glyoxylate"/>
    <property type="evidence" value="ECO:0007669"/>
    <property type="project" value="TreeGrafter"/>
</dbReference>
<dbReference type="InterPro" id="IPR006272">
    <property type="entry name" value="Pser_aminoTfrase_mycobac"/>
</dbReference>
<reference evidence="17 18" key="1">
    <citation type="submission" date="2017-11" db="EMBL/GenBank/DDBJ databases">
        <title>Genomic Encyclopedia of Archaeal and Bacterial Type Strains, Phase II (KMG-II): From Individual Species to Whole Genera.</title>
        <authorList>
            <person name="Goeker M."/>
        </authorList>
    </citation>
    <scope>NUCLEOTIDE SEQUENCE [LARGE SCALE GENOMIC DNA]</scope>
    <source>
        <strain evidence="17 18">DSM 22413</strain>
    </source>
</reference>
<evidence type="ECO:0000256" key="7">
    <source>
        <dbReference type="ARBA" id="ARBA00022576"/>
    </source>
</evidence>
<dbReference type="GO" id="GO:0004760">
    <property type="term" value="F:L-serine-pyruvate transaminase activity"/>
    <property type="evidence" value="ECO:0007669"/>
    <property type="project" value="TreeGrafter"/>
</dbReference>
<keyword evidence="7 17" id="KW-0032">Aminotransferase</keyword>
<dbReference type="GO" id="GO:0004648">
    <property type="term" value="F:O-phospho-L-serine:2-oxoglutarate aminotransferase activity"/>
    <property type="evidence" value="ECO:0007669"/>
    <property type="project" value="UniProtKB-EC"/>
</dbReference>
<dbReference type="InterPro" id="IPR015422">
    <property type="entry name" value="PyrdxlP-dep_Trfase_small"/>
</dbReference>
<dbReference type="AlphaFoldDB" id="A0A2M8WSV5"/>
<evidence type="ECO:0000256" key="12">
    <source>
        <dbReference type="ARBA" id="ARBA00023299"/>
    </source>
</evidence>
<evidence type="ECO:0000256" key="14">
    <source>
        <dbReference type="ARBA" id="ARBA00047630"/>
    </source>
</evidence>
<evidence type="ECO:0000256" key="9">
    <source>
        <dbReference type="ARBA" id="ARBA00022679"/>
    </source>
</evidence>
<keyword evidence="12" id="KW-0718">Serine biosynthesis</keyword>
<evidence type="ECO:0000259" key="16">
    <source>
        <dbReference type="Pfam" id="PF00266"/>
    </source>
</evidence>
<dbReference type="Gene3D" id="3.40.640.10">
    <property type="entry name" value="Type I PLP-dependent aspartate aminotransferase-like (Major domain)"/>
    <property type="match status" value="1"/>
</dbReference>
<dbReference type="GO" id="GO:0008453">
    <property type="term" value="F:alanine-glyoxylate transaminase activity"/>
    <property type="evidence" value="ECO:0007669"/>
    <property type="project" value="TreeGrafter"/>
</dbReference>
<keyword evidence="11" id="KW-0664">Pyridoxine biosynthesis</keyword>
<evidence type="ECO:0000256" key="3">
    <source>
        <dbReference type="ARBA" id="ARBA00005099"/>
    </source>
</evidence>
<evidence type="ECO:0000256" key="8">
    <source>
        <dbReference type="ARBA" id="ARBA00022605"/>
    </source>
</evidence>
<dbReference type="InterPro" id="IPR000192">
    <property type="entry name" value="Aminotrans_V_dom"/>
</dbReference>
<dbReference type="InterPro" id="IPR022278">
    <property type="entry name" value="Pser_aminoTfrase"/>
</dbReference>
<comment type="function">
    <text evidence="2">Catalyzes the reversible conversion of 3-phosphohydroxypyruvate to phosphoserine and of 3-hydroxy-2-oxo-4-phosphonooxybutanoate to phosphohydroxythreonine.</text>
</comment>
<organism evidence="17 18">
    <name type="scientific">Luteimicrobium subarcticum</name>
    <dbReference type="NCBI Taxonomy" id="620910"/>
    <lineage>
        <taxon>Bacteria</taxon>
        <taxon>Bacillati</taxon>
        <taxon>Actinomycetota</taxon>
        <taxon>Actinomycetes</taxon>
        <taxon>Micrococcales</taxon>
        <taxon>Luteimicrobium</taxon>
    </lineage>
</organism>
<comment type="cofactor">
    <cofactor evidence="1">
        <name>pyridoxal 5'-phosphate</name>
        <dbReference type="ChEBI" id="CHEBI:597326"/>
    </cofactor>
</comment>
<dbReference type="EC" id="2.6.1.52" evidence="5"/>
<dbReference type="PANTHER" id="PTHR21152:SF40">
    <property type="entry name" value="ALANINE--GLYOXYLATE AMINOTRANSFERASE"/>
    <property type="match status" value="1"/>
</dbReference>
<comment type="similarity">
    <text evidence="4">Belongs to the class-V pyridoxal-phosphate-dependent aminotransferase family. SerC subfamily.</text>
</comment>
<dbReference type="InterPro" id="IPR015424">
    <property type="entry name" value="PyrdxlP-dep_Trfase"/>
</dbReference>
<comment type="pathway">
    <text evidence="3">Amino-acid biosynthesis; L-serine biosynthesis; L-serine from 3-phospho-D-glycerate: step 2/3.</text>
</comment>